<evidence type="ECO:0000313" key="2">
    <source>
        <dbReference type="Proteomes" id="UP000001137"/>
    </source>
</evidence>
<gene>
    <name evidence="1" type="ordered locus">Cmaq_1375</name>
</gene>
<organism evidence="1 2">
    <name type="scientific">Caldivirga maquilingensis (strain ATCC 700844 / DSM 13496 / JCM 10307 / IC-167)</name>
    <dbReference type="NCBI Taxonomy" id="397948"/>
    <lineage>
        <taxon>Archaea</taxon>
        <taxon>Thermoproteota</taxon>
        <taxon>Thermoprotei</taxon>
        <taxon>Thermoproteales</taxon>
        <taxon>Thermoproteaceae</taxon>
        <taxon>Caldivirga</taxon>
    </lineage>
</organism>
<dbReference type="GeneID" id="25393795"/>
<dbReference type="OrthoDB" id="28659at2157"/>
<dbReference type="AlphaFoldDB" id="A8M8Y2"/>
<dbReference type="Proteomes" id="UP000001137">
    <property type="component" value="Chromosome"/>
</dbReference>
<proteinExistence type="predicted"/>
<keyword evidence="2" id="KW-1185">Reference proteome</keyword>
<dbReference type="PANTHER" id="PTHR34314">
    <property type="entry name" value="CRENARCHAEAL PROTEIN, PUTATIVE-RELATED"/>
    <property type="match status" value="1"/>
</dbReference>
<sequence length="239" mass="27741">MSFRDEFLRLLREDAGFRGEVMRLLGINDVNASLARLIESVNALTNAVNTLIKEETETRSEIKTLQEGQNKLWEEVKAIREENSKIWLEIKAMRKNYENAWIITRQLRSGVNIVSKYLDKLLERDVRHYLPVWIKDKLGFNVDKLKRVVVENVGGFDGYVEVNDWIIVVEVKSTLRVRDANDFINRLARLKVIKANKRITAVLAYVNDVKETAEAIKVLKAYDVKVLKHHGEDDFEEVT</sequence>
<dbReference type="PANTHER" id="PTHR34314:SF6">
    <property type="entry name" value="DUF3782 DOMAIN-CONTAINING PROTEIN"/>
    <property type="match status" value="1"/>
</dbReference>
<dbReference type="eggNOG" id="arCOG01426">
    <property type="taxonomic scope" value="Archaea"/>
</dbReference>
<dbReference type="EMBL" id="CP000852">
    <property type="protein sequence ID" value="ABW02201.1"/>
    <property type="molecule type" value="Genomic_DNA"/>
</dbReference>
<dbReference type="KEGG" id="cma:Cmaq_1375"/>
<dbReference type="HOGENOM" id="CLU_057644_0_0_2"/>
<evidence type="ECO:0000313" key="1">
    <source>
        <dbReference type="EMBL" id="ABW02201.1"/>
    </source>
</evidence>
<evidence type="ECO:0008006" key="3">
    <source>
        <dbReference type="Google" id="ProtNLM"/>
    </source>
</evidence>
<name>A8M8Y2_CALMQ</name>
<dbReference type="RefSeq" id="WP_012186420.1">
    <property type="nucleotide sequence ID" value="NC_009954.1"/>
</dbReference>
<protein>
    <recommendedName>
        <fullName evidence="3">PaREP7</fullName>
    </recommendedName>
</protein>
<reference evidence="1 2" key="1">
    <citation type="submission" date="2007-10" db="EMBL/GenBank/DDBJ databases">
        <title>Complete sequence of Caldivirga maquilingensis IC-167.</title>
        <authorList>
            <consortium name="US DOE Joint Genome Institute"/>
            <person name="Copeland A."/>
            <person name="Lucas S."/>
            <person name="Lapidus A."/>
            <person name="Barry K."/>
            <person name="Glavina del Rio T."/>
            <person name="Dalin E."/>
            <person name="Tice H."/>
            <person name="Pitluck S."/>
            <person name="Saunders E."/>
            <person name="Brettin T."/>
            <person name="Bruce D."/>
            <person name="Detter J.C."/>
            <person name="Han C."/>
            <person name="Schmutz J."/>
            <person name="Larimer F."/>
            <person name="Land M."/>
            <person name="Hauser L."/>
            <person name="Kyrpides N."/>
            <person name="Ivanova N."/>
            <person name="Biddle J.F."/>
            <person name="Zhang Z."/>
            <person name="Fitz-Gibbon S.T."/>
            <person name="Lowe T.M."/>
            <person name="Saltikov C."/>
            <person name="House C.H."/>
            <person name="Richardson P."/>
        </authorList>
    </citation>
    <scope>NUCLEOTIDE SEQUENCE [LARGE SCALE GENOMIC DNA]</scope>
    <source>
        <strain evidence="2">ATCC 700844 / DSM 13496 / JCM 10307 / IC-167</strain>
    </source>
</reference>
<accession>A8M8Y2</accession>